<gene>
    <name evidence="1" type="ORF">A5886_001026</name>
</gene>
<proteinExistence type="predicted"/>
<dbReference type="STRING" id="1834191.A5886_001026"/>
<protein>
    <submittedName>
        <fullName evidence="1">Uncharacterized protein</fullName>
    </submittedName>
</protein>
<evidence type="ECO:0000313" key="2">
    <source>
        <dbReference type="Proteomes" id="UP000195043"/>
    </source>
</evidence>
<dbReference type="Proteomes" id="UP000195043">
    <property type="component" value="Unassembled WGS sequence"/>
</dbReference>
<name>A0A242A4X7_9ENTE</name>
<sequence length="450" mass="53256">MGKGGKPKIICFFDILCYFCNKRPFHLVQIAFGKNLTKDILRIDVYPTLSPNLEDVLYTVDVLTTMVETCVDLYERTWPDTPLNKNQLDHYFSEYFSVEAFTHHFSIDIVNKEIDLDTCLSILKKEFPQWVWTQVGTNFLSPKIRTLILEFIPIALTDNEWPFMISLEESLDQQKKAEYSVSEMKQRMSEMIGSVLGKEIVSVINLPKMQVFEERRTNIEKKLATRKRESEYQAIKEQQSAPNVKKKNRVAKMKDTDKISKIDSTHIALQEDAKRERASKERLRLANQKLELYVENLEASMIKNSIQYLNALSVDEDEKWHKRYKISLKEYTYLFQKAKYLEQMWRINDNLIQKIEKMTLNNNELVYERGQTKEILDNHLSAKDISLVFYECSVIESRVKINERPWFQKPYVRMMKMDYDNLLRKSAYFDLLQGESYLIEQKISVTQTHM</sequence>
<dbReference type="EMBL" id="NGKU01000001">
    <property type="protein sequence ID" value="OTN75950.1"/>
    <property type="molecule type" value="Genomic_DNA"/>
</dbReference>
<comment type="caution">
    <text evidence="1">The sequence shown here is derived from an EMBL/GenBank/DDBJ whole genome shotgun (WGS) entry which is preliminary data.</text>
</comment>
<reference evidence="1 2" key="1">
    <citation type="submission" date="2017-05" db="EMBL/GenBank/DDBJ databases">
        <title>The Genome Sequence of Enterococcus sp. 8G7_MSG3316.</title>
        <authorList>
            <consortium name="The Broad Institute Genomics Platform"/>
            <consortium name="The Broad Institute Genomic Center for Infectious Diseases"/>
            <person name="Earl A."/>
            <person name="Manson A."/>
            <person name="Schwartman J."/>
            <person name="Gilmore M."/>
            <person name="Abouelleil A."/>
            <person name="Cao P."/>
            <person name="Chapman S."/>
            <person name="Cusick C."/>
            <person name="Shea T."/>
            <person name="Young S."/>
            <person name="Neafsey D."/>
            <person name="Nusbaum C."/>
            <person name="Birren B."/>
        </authorList>
    </citation>
    <scope>NUCLEOTIDE SEQUENCE [LARGE SCALE GENOMIC DNA]</scope>
    <source>
        <strain evidence="1 2">8G7_MSG3316</strain>
    </source>
</reference>
<keyword evidence="2" id="KW-1185">Reference proteome</keyword>
<dbReference type="AlphaFoldDB" id="A0A242A4X7"/>
<evidence type="ECO:0000313" key="1">
    <source>
        <dbReference type="EMBL" id="OTN75950.1"/>
    </source>
</evidence>
<organism evidence="1 2">
    <name type="scientific">Candidatus Enterococcus testudinis</name>
    <dbReference type="NCBI Taxonomy" id="1834191"/>
    <lineage>
        <taxon>Bacteria</taxon>
        <taxon>Bacillati</taxon>
        <taxon>Bacillota</taxon>
        <taxon>Bacilli</taxon>
        <taxon>Lactobacillales</taxon>
        <taxon>Enterococcaceae</taxon>
        <taxon>Enterococcus</taxon>
    </lineage>
</organism>
<accession>A0A242A4X7</accession>